<dbReference type="PRINTS" id="PR00385">
    <property type="entry name" value="P450"/>
</dbReference>
<feature type="binding site" description="axial binding residue" evidence="2">
    <location>
        <position position="455"/>
    </location>
    <ligand>
        <name>heme</name>
        <dbReference type="ChEBI" id="CHEBI:30413"/>
    </ligand>
    <ligandPart>
        <name>Fe</name>
        <dbReference type="ChEBI" id="CHEBI:18248"/>
    </ligandPart>
</feature>
<dbReference type="Gene3D" id="1.10.630.10">
    <property type="entry name" value="Cytochrome P450"/>
    <property type="match status" value="1"/>
</dbReference>
<dbReference type="GO" id="GO:0020037">
    <property type="term" value="F:heme binding"/>
    <property type="evidence" value="ECO:0007669"/>
    <property type="project" value="InterPro"/>
</dbReference>
<evidence type="ECO:0000256" key="3">
    <source>
        <dbReference type="RuleBase" id="RU000461"/>
    </source>
</evidence>
<comment type="cofactor">
    <cofactor evidence="2">
        <name>heme</name>
        <dbReference type="ChEBI" id="CHEBI:30413"/>
    </cofactor>
</comment>
<protein>
    <submittedName>
        <fullName evidence="5">Probable (S)-N-methylcoclaurine 3'-hydroxylase isozyme 2</fullName>
    </submittedName>
</protein>
<dbReference type="PROSITE" id="PS00086">
    <property type="entry name" value="CYTOCHROME_P450"/>
    <property type="match status" value="1"/>
</dbReference>
<dbReference type="GO" id="GO:0005506">
    <property type="term" value="F:iron ion binding"/>
    <property type="evidence" value="ECO:0007669"/>
    <property type="project" value="InterPro"/>
</dbReference>
<comment type="similarity">
    <text evidence="1 3">Belongs to the cytochrome P450 family.</text>
</comment>
<keyword evidence="2 3" id="KW-0408">Iron</keyword>
<dbReference type="InterPro" id="IPR001128">
    <property type="entry name" value="Cyt_P450"/>
</dbReference>
<keyword evidence="4" id="KW-1185">Reference proteome</keyword>
<sequence>MCRKLVALTDLTEGINNPLLPFYVSLFILLFIHNQFKARPQVKLPALPLPPGPRPWPILGNMMQLGEMPHVTLSELAKVYGPLISLKLGTQLVIVGSSPAVAKEILKEKDHLLSARYVPHVMPAERSKLSYISLGWSPECGIGWKYLRTICQTELFSRNAIESRALVREKKVMEMVELISSREGDVVNIGEVVFATVLNMLSNILVSKDFIEFKNGSVDGEMKNLVGQMMEVSAKPNISDLYPILSRLDLQGLQRKSKELTVKMNEMWTAIIEERRYRKGKEGDEAAAAQSDFLDILIENDFTDETINQLYMELFTAGTDTSSTTVEWAMAELIKNPESMDKVRGEVAKEISQDKPKESDLSKLKYTEACVKETLRLHPPAPLLLPHRAPRACSMMNYFIPKNSQVQVNIWAIGRDPTIWKDPLEFRPERFMQSSLDFKGKHFEFLPFGTGRRICPGLPMAAKQVPLVLASLIKFFDWTLPHGTEHSKLDMTEKLGITLQKAQPLFLIPKVRK</sequence>
<dbReference type="KEGG" id="rarg:115730971"/>
<evidence type="ECO:0000313" key="5">
    <source>
        <dbReference type="RefSeq" id="XP_030517444.2"/>
    </source>
</evidence>
<evidence type="ECO:0000313" key="4">
    <source>
        <dbReference type="Proteomes" id="UP000827889"/>
    </source>
</evidence>
<dbReference type="GeneID" id="115730971"/>
<proteinExistence type="inferred from homology"/>
<keyword evidence="3" id="KW-0503">Monooxygenase</keyword>
<reference evidence="5" key="1">
    <citation type="submission" date="2025-08" db="UniProtKB">
        <authorList>
            <consortium name="RefSeq"/>
        </authorList>
    </citation>
    <scope>IDENTIFICATION</scope>
    <source>
        <tissue evidence="5">Leaf</tissue>
    </source>
</reference>
<dbReference type="RefSeq" id="XP_030517444.2">
    <property type="nucleotide sequence ID" value="XM_030661584.2"/>
</dbReference>
<dbReference type="GO" id="GO:0016705">
    <property type="term" value="F:oxidoreductase activity, acting on paired donors, with incorporation or reduction of molecular oxygen"/>
    <property type="evidence" value="ECO:0007669"/>
    <property type="project" value="InterPro"/>
</dbReference>
<gene>
    <name evidence="5" type="primary">LOC115730971</name>
</gene>
<dbReference type="PRINTS" id="PR00463">
    <property type="entry name" value="EP450I"/>
</dbReference>
<organism evidence="4 5">
    <name type="scientific">Rhodamnia argentea</name>
    <dbReference type="NCBI Taxonomy" id="178133"/>
    <lineage>
        <taxon>Eukaryota</taxon>
        <taxon>Viridiplantae</taxon>
        <taxon>Streptophyta</taxon>
        <taxon>Embryophyta</taxon>
        <taxon>Tracheophyta</taxon>
        <taxon>Spermatophyta</taxon>
        <taxon>Magnoliopsida</taxon>
        <taxon>eudicotyledons</taxon>
        <taxon>Gunneridae</taxon>
        <taxon>Pentapetalae</taxon>
        <taxon>rosids</taxon>
        <taxon>malvids</taxon>
        <taxon>Myrtales</taxon>
        <taxon>Myrtaceae</taxon>
        <taxon>Myrtoideae</taxon>
        <taxon>Myrteae</taxon>
        <taxon>Australasian group</taxon>
        <taxon>Rhodamnia</taxon>
    </lineage>
</organism>
<dbReference type="PANTHER" id="PTHR47950">
    <property type="entry name" value="CYTOCHROME P450, FAMILY 76, SUBFAMILY C, POLYPEPTIDE 5-RELATED"/>
    <property type="match status" value="1"/>
</dbReference>
<keyword evidence="2 3" id="KW-0479">Metal-binding</keyword>
<evidence type="ECO:0000256" key="1">
    <source>
        <dbReference type="ARBA" id="ARBA00010617"/>
    </source>
</evidence>
<dbReference type="GO" id="GO:0004497">
    <property type="term" value="F:monooxygenase activity"/>
    <property type="evidence" value="ECO:0007669"/>
    <property type="project" value="UniProtKB-KW"/>
</dbReference>
<keyword evidence="3" id="KW-0560">Oxidoreductase</keyword>
<dbReference type="SUPFAM" id="SSF48264">
    <property type="entry name" value="Cytochrome P450"/>
    <property type="match status" value="1"/>
</dbReference>
<dbReference type="Proteomes" id="UP000827889">
    <property type="component" value="Chromosome 9"/>
</dbReference>
<dbReference type="Pfam" id="PF00067">
    <property type="entry name" value="p450"/>
    <property type="match status" value="1"/>
</dbReference>
<evidence type="ECO:0000256" key="2">
    <source>
        <dbReference type="PIRSR" id="PIRSR602401-1"/>
    </source>
</evidence>
<dbReference type="InterPro" id="IPR017972">
    <property type="entry name" value="Cyt_P450_CS"/>
</dbReference>
<name>A0A8B8N647_9MYRT</name>
<keyword evidence="2 3" id="KW-0349">Heme</keyword>
<dbReference type="InterPro" id="IPR036396">
    <property type="entry name" value="Cyt_P450_sf"/>
</dbReference>
<dbReference type="AlphaFoldDB" id="A0A8B8N647"/>
<dbReference type="InterPro" id="IPR002401">
    <property type="entry name" value="Cyt_P450_E_grp-I"/>
</dbReference>
<dbReference type="PANTHER" id="PTHR47950:SF6">
    <property type="entry name" value="CYTOCHROME P450"/>
    <property type="match status" value="1"/>
</dbReference>
<accession>A0A8B8N647</accession>